<protein>
    <submittedName>
        <fullName evidence="1">Uncharacterized protein</fullName>
    </submittedName>
</protein>
<gene>
    <name evidence="1" type="ORF">Scep_020141</name>
</gene>
<dbReference type="AlphaFoldDB" id="A0AAP0ICM0"/>
<name>A0AAP0ICM0_9MAGN</name>
<accession>A0AAP0ICM0</accession>
<organism evidence="1 2">
    <name type="scientific">Stephania cephalantha</name>
    <dbReference type="NCBI Taxonomy" id="152367"/>
    <lineage>
        <taxon>Eukaryota</taxon>
        <taxon>Viridiplantae</taxon>
        <taxon>Streptophyta</taxon>
        <taxon>Embryophyta</taxon>
        <taxon>Tracheophyta</taxon>
        <taxon>Spermatophyta</taxon>
        <taxon>Magnoliopsida</taxon>
        <taxon>Ranunculales</taxon>
        <taxon>Menispermaceae</taxon>
        <taxon>Menispermoideae</taxon>
        <taxon>Cissampelideae</taxon>
        <taxon>Stephania</taxon>
    </lineage>
</organism>
<sequence length="50" mass="5349">MPLFGLEKRASVPLVSFSESLKVGHGANGGPWIALRCTSEGRSHLTIKVN</sequence>
<dbReference type="EMBL" id="JBBNAG010000008">
    <property type="protein sequence ID" value="KAK9112622.1"/>
    <property type="molecule type" value="Genomic_DNA"/>
</dbReference>
<keyword evidence="2" id="KW-1185">Reference proteome</keyword>
<proteinExistence type="predicted"/>
<evidence type="ECO:0000313" key="2">
    <source>
        <dbReference type="Proteomes" id="UP001419268"/>
    </source>
</evidence>
<dbReference type="Proteomes" id="UP001419268">
    <property type="component" value="Unassembled WGS sequence"/>
</dbReference>
<evidence type="ECO:0000313" key="1">
    <source>
        <dbReference type="EMBL" id="KAK9112622.1"/>
    </source>
</evidence>
<comment type="caution">
    <text evidence="1">The sequence shown here is derived from an EMBL/GenBank/DDBJ whole genome shotgun (WGS) entry which is preliminary data.</text>
</comment>
<reference evidence="1 2" key="1">
    <citation type="submission" date="2024-01" db="EMBL/GenBank/DDBJ databases">
        <title>Genome assemblies of Stephania.</title>
        <authorList>
            <person name="Yang L."/>
        </authorList>
    </citation>
    <scope>NUCLEOTIDE SEQUENCE [LARGE SCALE GENOMIC DNA]</scope>
    <source>
        <strain evidence="1">JXDWG</strain>
        <tissue evidence="1">Leaf</tissue>
    </source>
</reference>